<dbReference type="EMBL" id="MHCT01000021">
    <property type="protein sequence ID" value="OGY25790.1"/>
    <property type="molecule type" value="Genomic_DNA"/>
</dbReference>
<dbReference type="Proteomes" id="UP000177588">
    <property type="component" value="Unassembled WGS sequence"/>
</dbReference>
<gene>
    <name evidence="1" type="ORF">A2Z24_00460</name>
</gene>
<evidence type="ECO:0000313" key="1">
    <source>
        <dbReference type="EMBL" id="OGY25790.1"/>
    </source>
</evidence>
<comment type="caution">
    <text evidence="1">The sequence shown here is derived from an EMBL/GenBank/DDBJ whole genome shotgun (WGS) entry which is preliminary data.</text>
</comment>
<evidence type="ECO:0000313" key="2">
    <source>
        <dbReference type="Proteomes" id="UP000177588"/>
    </source>
</evidence>
<dbReference type="STRING" id="1802597.A2Z24_00460"/>
<reference evidence="1 2" key="1">
    <citation type="journal article" date="2016" name="Nat. Commun.">
        <title>Thousands of microbial genomes shed light on interconnected biogeochemical processes in an aquifer system.</title>
        <authorList>
            <person name="Anantharaman K."/>
            <person name="Brown C.T."/>
            <person name="Hug L.A."/>
            <person name="Sharon I."/>
            <person name="Castelle C.J."/>
            <person name="Probst A.J."/>
            <person name="Thomas B.C."/>
            <person name="Singh A."/>
            <person name="Wilkins M.J."/>
            <person name="Karaoz U."/>
            <person name="Brodie E.L."/>
            <person name="Williams K.H."/>
            <person name="Hubbard S.S."/>
            <person name="Banfield J.F."/>
        </authorList>
    </citation>
    <scope>NUCLEOTIDE SEQUENCE [LARGE SCALE GENOMIC DNA]</scope>
</reference>
<organism evidence="1 2">
    <name type="scientific">Candidatus Woykebacteria bacterium RBG_16_44_10</name>
    <dbReference type="NCBI Taxonomy" id="1802597"/>
    <lineage>
        <taxon>Bacteria</taxon>
        <taxon>Candidatus Woykeibacteriota</taxon>
    </lineage>
</organism>
<accession>A0A1G1WE87</accession>
<protein>
    <submittedName>
        <fullName evidence="1">Uncharacterized protein</fullName>
    </submittedName>
</protein>
<name>A0A1G1WE87_9BACT</name>
<dbReference type="AlphaFoldDB" id="A0A1G1WE87"/>
<proteinExistence type="predicted"/>
<sequence>MEQLKNILQHAMEKKGAPRAKHEFQEYGIWLSEQLHDRRHKALYIKLAKEKSRSKLETARVFAIDYPTKSVNRGRLFMWKLVEIEKEQKKKSK</sequence>